<evidence type="ECO:0000313" key="3">
    <source>
        <dbReference type="EMBL" id="EEU39987.1"/>
    </source>
</evidence>
<dbReference type="VEuPathDB" id="FungiDB:NECHADRAFT_66000"/>
<dbReference type="HOGENOM" id="CLU_009825_0_0_1"/>
<dbReference type="GeneID" id="9678112"/>
<dbReference type="Pfam" id="PF22874">
    <property type="entry name" value="SBE2_M"/>
    <property type="match status" value="1"/>
</dbReference>
<dbReference type="AlphaFoldDB" id="C7Z5P8"/>
<dbReference type="FunFam" id="1.10.10.750:FF:000013">
    <property type="entry name" value="Similar to TBC domain protein"/>
    <property type="match status" value="1"/>
</dbReference>
<evidence type="ECO:0000256" key="1">
    <source>
        <dbReference type="SAM" id="MobiDB-lite"/>
    </source>
</evidence>
<dbReference type="PANTHER" id="PTHR47219:SF15">
    <property type="entry name" value="TBC1 DOMAIN FAMILY MEMBER 12 ISOFORM X1"/>
    <property type="match status" value="1"/>
</dbReference>
<dbReference type="FunFam" id="1.10.8.270:FF:000034">
    <property type="entry name" value="TBC (Tre-2/Bub2/Cdc16) domain family"/>
    <property type="match status" value="1"/>
</dbReference>
<dbReference type="Pfam" id="PF00566">
    <property type="entry name" value="RabGAP-TBC"/>
    <property type="match status" value="1"/>
</dbReference>
<dbReference type="SMART" id="SM00164">
    <property type="entry name" value="TBC"/>
    <property type="match status" value="1"/>
</dbReference>
<reference evidence="3 4" key="1">
    <citation type="journal article" date="2009" name="PLoS Genet.">
        <title>The genome of Nectria haematococca: contribution of supernumerary chromosomes to gene expansion.</title>
        <authorList>
            <person name="Coleman J.J."/>
            <person name="Rounsley S.D."/>
            <person name="Rodriguez-Carres M."/>
            <person name="Kuo A."/>
            <person name="Wasmann C.C."/>
            <person name="Grimwood J."/>
            <person name="Schmutz J."/>
            <person name="Taga M."/>
            <person name="White G.J."/>
            <person name="Zhou S."/>
            <person name="Schwartz D.C."/>
            <person name="Freitag M."/>
            <person name="Ma L.J."/>
            <person name="Danchin E.G."/>
            <person name="Henrissat B."/>
            <person name="Coutinho P.M."/>
            <person name="Nelson D.R."/>
            <person name="Straney D."/>
            <person name="Napoli C.A."/>
            <person name="Barker B.M."/>
            <person name="Gribskov M."/>
            <person name="Rep M."/>
            <person name="Kroken S."/>
            <person name="Molnar I."/>
            <person name="Rensing C."/>
            <person name="Kennell J.C."/>
            <person name="Zamora J."/>
            <person name="Farman M.L."/>
            <person name="Selker E.U."/>
            <person name="Salamov A."/>
            <person name="Shapiro H."/>
            <person name="Pangilinan J."/>
            <person name="Lindquist E."/>
            <person name="Lamers C."/>
            <person name="Grigoriev I.V."/>
            <person name="Geiser D.M."/>
            <person name="Covert S.F."/>
            <person name="Temporini E."/>
            <person name="Vanetten H.D."/>
        </authorList>
    </citation>
    <scope>NUCLEOTIDE SEQUENCE [LARGE SCALE GENOMIC DNA]</scope>
    <source>
        <strain evidence="4">ATCC MYA-4622 / CBS 123669 / FGSC 9596 / NRRL 45880 / 77-13-4</strain>
    </source>
</reference>
<feature type="region of interest" description="Disordered" evidence="1">
    <location>
        <begin position="63"/>
        <end position="263"/>
    </location>
</feature>
<keyword evidence="4" id="KW-1185">Reference proteome</keyword>
<dbReference type="RefSeq" id="XP_003045700.1">
    <property type="nucleotide sequence ID" value="XM_003045654.1"/>
</dbReference>
<feature type="compositionally biased region" description="Acidic residues" evidence="1">
    <location>
        <begin position="179"/>
        <end position="190"/>
    </location>
</feature>
<dbReference type="STRING" id="660122.C7Z5P8"/>
<feature type="compositionally biased region" description="Polar residues" evidence="1">
    <location>
        <begin position="96"/>
        <end position="133"/>
    </location>
</feature>
<dbReference type="InterPro" id="IPR053949">
    <property type="entry name" value="SBE2/SBE22_M"/>
</dbReference>
<feature type="region of interest" description="Disordered" evidence="1">
    <location>
        <begin position="1"/>
        <end position="39"/>
    </location>
</feature>
<feature type="compositionally biased region" description="Low complexity" evidence="1">
    <location>
        <begin position="211"/>
        <end position="220"/>
    </location>
</feature>
<dbReference type="KEGG" id="nhe:NECHADRAFT_66000"/>
<dbReference type="OMA" id="WSKAIGN"/>
<dbReference type="GO" id="GO:0031267">
    <property type="term" value="F:small GTPase binding"/>
    <property type="evidence" value="ECO:0007669"/>
    <property type="project" value="TreeGrafter"/>
</dbReference>
<proteinExistence type="predicted"/>
<dbReference type="Gene3D" id="1.10.10.750">
    <property type="entry name" value="Ypt/Rab-GAP domain of gyp1p, domain 1"/>
    <property type="match status" value="1"/>
</dbReference>
<dbReference type="PANTHER" id="PTHR47219">
    <property type="entry name" value="RAB GTPASE-ACTIVATING PROTEIN 1-LIKE"/>
    <property type="match status" value="1"/>
</dbReference>
<feature type="compositionally biased region" description="Basic and acidic residues" evidence="1">
    <location>
        <begin position="279"/>
        <end position="296"/>
    </location>
</feature>
<evidence type="ECO:0000313" key="4">
    <source>
        <dbReference type="Proteomes" id="UP000005206"/>
    </source>
</evidence>
<feature type="region of interest" description="Disordered" evidence="1">
    <location>
        <begin position="277"/>
        <end position="335"/>
    </location>
</feature>
<feature type="compositionally biased region" description="Basic and acidic residues" evidence="1">
    <location>
        <begin position="168"/>
        <end position="178"/>
    </location>
</feature>
<feature type="compositionally biased region" description="Polar residues" evidence="1">
    <location>
        <begin position="241"/>
        <end position="250"/>
    </location>
</feature>
<feature type="compositionally biased region" description="Polar residues" evidence="1">
    <location>
        <begin position="303"/>
        <end position="315"/>
    </location>
</feature>
<dbReference type="EMBL" id="GG698910">
    <property type="protein sequence ID" value="EEU39987.1"/>
    <property type="molecule type" value="Genomic_DNA"/>
</dbReference>
<organism evidence="3 4">
    <name type="scientific">Fusarium vanettenii (strain ATCC MYA-4622 / CBS 123669 / FGSC 9596 / NRRL 45880 / 77-13-4)</name>
    <name type="common">Fusarium solani subsp. pisi</name>
    <dbReference type="NCBI Taxonomy" id="660122"/>
    <lineage>
        <taxon>Eukaryota</taxon>
        <taxon>Fungi</taxon>
        <taxon>Dikarya</taxon>
        <taxon>Ascomycota</taxon>
        <taxon>Pezizomycotina</taxon>
        <taxon>Sordariomycetes</taxon>
        <taxon>Hypocreomycetidae</taxon>
        <taxon>Hypocreales</taxon>
        <taxon>Nectriaceae</taxon>
        <taxon>Fusarium</taxon>
        <taxon>Fusarium solani species complex</taxon>
        <taxon>Fusarium vanettenii</taxon>
    </lineage>
</organism>
<dbReference type="InterPro" id="IPR035969">
    <property type="entry name" value="Rab-GAP_TBC_sf"/>
</dbReference>
<protein>
    <recommendedName>
        <fullName evidence="2">Rab-GAP TBC domain-containing protein</fullName>
    </recommendedName>
</protein>
<gene>
    <name evidence="3" type="ORF">NECHADRAFT_66000</name>
</gene>
<dbReference type="InterPro" id="IPR050302">
    <property type="entry name" value="Rab_GAP_TBC_domain"/>
</dbReference>
<feature type="domain" description="Rab-GAP TBC" evidence="2">
    <location>
        <begin position="435"/>
        <end position="642"/>
    </location>
</feature>
<name>C7Z5P8_FUSV7</name>
<dbReference type="OrthoDB" id="289721at2759"/>
<dbReference type="InterPro" id="IPR000195">
    <property type="entry name" value="Rab-GAP-TBC_dom"/>
</dbReference>
<dbReference type="Gene3D" id="1.10.8.270">
    <property type="entry name" value="putative rabgap domain of human tbc1 domain family member 14 like domains"/>
    <property type="match status" value="1"/>
</dbReference>
<dbReference type="Gene3D" id="1.10.472.80">
    <property type="entry name" value="Ypt/Rab-GAP domain of gyp1p, domain 3"/>
    <property type="match status" value="1"/>
</dbReference>
<sequence length="706" mass="77635">MIRTLDIGSVLPSPDSPPGMTASKSSKSSSFQSFSSDDGSVLADVGHFEEIGLDDDTVTLKSPSQVDIRPSHSKAPSSRTLAAGKTASKARPPFPSLQTNVYTTNPRSTNLSSLTEPPSATRSKQLTSPSSASLPFPRRHRSPSPGYSLNPRDPSLPPKPRRGSWQTGRERKSFTDLERECDEDDGDDIPDGLVLDNVPLSPRPPQERTPSRPSSVSPSPDRAPKERVRSVGNGTPAVAQAQGSLRSPTWKTDGARSPVKTRAHSWNAALADLNAEAKTLTEKLEEHAGEMEEQQAKRPAGQRPNTWNSSRSVDTSYEKKQRIKSTPELPPLRKSNIMIDPLPISKEKEAVLSRTRPSWLPPKDPAEERRHLKEYQKMMAASAKADERREASRRAKIEGRDSAADNLMHIWEKDVLPRWNDAIRERRTRELWWKGIAPRSRGAVWTRAIGNELGLSEASFQAALARAQEVEARVKDDKGDAEDVKRAKWFQEIRKDAASKTWEDLRIFEVEGPLHQSLVDVLSAYAMYRSDIGYVRGCNTIAALLLLNLPNAGSAFVALANVLNRPLPLSFYACDLGAQASAFNLVLQTLSLKSAPLHEHLTKKVQDVNLEESLSSILTGMFTGHLAIDEAARLWDVYVFEGDALLIRAAVALLLSREMTLLGAKTADEIKAILSVRNAKVSSVRLAGEVGAEDKFMISVREAGKA</sequence>
<evidence type="ECO:0000259" key="2">
    <source>
        <dbReference type="PROSITE" id="PS50086"/>
    </source>
</evidence>
<dbReference type="Proteomes" id="UP000005206">
    <property type="component" value="Chromosome 2"/>
</dbReference>
<dbReference type="GO" id="GO:0005096">
    <property type="term" value="F:GTPase activator activity"/>
    <property type="evidence" value="ECO:0007669"/>
    <property type="project" value="TreeGrafter"/>
</dbReference>
<dbReference type="InParanoid" id="C7Z5P8"/>
<dbReference type="PROSITE" id="PS50086">
    <property type="entry name" value="TBC_RABGAP"/>
    <property type="match status" value="1"/>
</dbReference>
<dbReference type="SUPFAM" id="SSF47923">
    <property type="entry name" value="Ypt/Rab-GAP domain of gyp1p"/>
    <property type="match status" value="2"/>
</dbReference>
<dbReference type="eggNOG" id="KOG2223">
    <property type="taxonomic scope" value="Eukaryota"/>
</dbReference>
<accession>C7Z5P8</accession>
<feature type="compositionally biased region" description="Low complexity" evidence="1">
    <location>
        <begin position="23"/>
        <end position="39"/>
    </location>
</feature>